<comment type="cofactor">
    <cofactor evidence="1">
        <name>Mg(2+)</name>
        <dbReference type="ChEBI" id="CHEBI:18420"/>
    </cofactor>
</comment>
<keyword evidence="9" id="KW-0378">Hydrolase</keyword>
<keyword evidence="10" id="KW-0460">Magnesium</keyword>
<dbReference type="Gene3D" id="3.30.1330.70">
    <property type="entry name" value="Holliday junction resolvase RusA"/>
    <property type="match status" value="1"/>
</dbReference>
<keyword evidence="8" id="KW-0227">DNA damage</keyword>
<dbReference type="OrthoDB" id="7596919at2"/>
<evidence type="ECO:0000256" key="13">
    <source>
        <dbReference type="ARBA" id="ARBA00024745"/>
    </source>
</evidence>
<evidence type="ECO:0000256" key="9">
    <source>
        <dbReference type="ARBA" id="ARBA00022801"/>
    </source>
</evidence>
<evidence type="ECO:0000256" key="7">
    <source>
        <dbReference type="ARBA" id="ARBA00022759"/>
    </source>
</evidence>
<keyword evidence="5" id="KW-0540">Nuclease</keyword>
<evidence type="ECO:0000256" key="11">
    <source>
        <dbReference type="ARBA" id="ARBA00023172"/>
    </source>
</evidence>
<evidence type="ECO:0000256" key="6">
    <source>
        <dbReference type="ARBA" id="ARBA00022723"/>
    </source>
</evidence>
<evidence type="ECO:0000256" key="17">
    <source>
        <dbReference type="ARBA" id="ARBA00031953"/>
    </source>
</evidence>
<evidence type="ECO:0000256" key="1">
    <source>
        <dbReference type="ARBA" id="ARBA00001946"/>
    </source>
</evidence>
<dbReference type="PIRSF" id="PIRSF001007">
    <property type="entry name" value="RusA"/>
    <property type="match status" value="1"/>
</dbReference>
<evidence type="ECO:0000256" key="12">
    <source>
        <dbReference type="ARBA" id="ARBA00023204"/>
    </source>
</evidence>
<evidence type="ECO:0000256" key="8">
    <source>
        <dbReference type="ARBA" id="ARBA00022763"/>
    </source>
</evidence>
<keyword evidence="12" id="KW-0234">DNA repair</keyword>
<comment type="subunit">
    <text evidence="3">Homodimer.</text>
</comment>
<evidence type="ECO:0000256" key="16">
    <source>
        <dbReference type="ARBA" id="ARBA00030920"/>
    </source>
</evidence>
<dbReference type="EC" id="3.1.21.10" evidence="15"/>
<evidence type="ECO:0000256" key="3">
    <source>
        <dbReference type="ARBA" id="ARBA00011738"/>
    </source>
</evidence>
<name>A0A077AUA5_9PROT</name>
<gene>
    <name evidence="18" type="ORF">ID47_03010</name>
</gene>
<dbReference type="SUPFAM" id="SSF103084">
    <property type="entry name" value="Holliday junction resolvase RusA"/>
    <property type="match status" value="1"/>
</dbReference>
<comment type="similarity">
    <text evidence="2">Belongs to the RusA family.</text>
</comment>
<evidence type="ECO:0000256" key="14">
    <source>
        <dbReference type="ARBA" id="ARBA00029354"/>
    </source>
</evidence>
<sequence>MIAISLPWPPSANRYWRTYQGRMIISREAREYRTLVGNLVSKLSINKCLGRLEVVLATYPPDRRKRDLDNLLKVVFDSLQKAMVYEDDSQIDKITIQRFQVIKGGNIEVEINEI</sequence>
<dbReference type="GO" id="GO:0006281">
    <property type="term" value="P:DNA repair"/>
    <property type="evidence" value="ECO:0007669"/>
    <property type="project" value="UniProtKB-KW"/>
</dbReference>
<evidence type="ECO:0000256" key="5">
    <source>
        <dbReference type="ARBA" id="ARBA00022722"/>
    </source>
</evidence>
<reference evidence="18 19" key="1">
    <citation type="submission" date="2014-07" db="EMBL/GenBank/DDBJ databases">
        <title>Comparative genomic insights into amoeba endosymbionts belonging to the families of Holosporaceae and Candidatus Midichloriaceae within Rickettsiales.</title>
        <authorList>
            <person name="Wang Z."/>
            <person name="Wu M."/>
        </authorList>
    </citation>
    <scope>NUCLEOTIDE SEQUENCE [LARGE SCALE GENOMIC DNA]</scope>
    <source>
        <strain evidence="18">PRA3</strain>
    </source>
</reference>
<evidence type="ECO:0000256" key="10">
    <source>
        <dbReference type="ARBA" id="ARBA00022842"/>
    </source>
</evidence>
<dbReference type="GO" id="GO:0008821">
    <property type="term" value="F:crossover junction DNA endonuclease activity"/>
    <property type="evidence" value="ECO:0007669"/>
    <property type="project" value="UniProtKB-EC"/>
</dbReference>
<dbReference type="RefSeq" id="WP_038463608.1">
    <property type="nucleotide sequence ID" value="NZ_CP008941.1"/>
</dbReference>
<dbReference type="InterPro" id="IPR016281">
    <property type="entry name" value="Endonuclease_RusA"/>
</dbReference>
<organism evidence="18 19">
    <name type="scientific">Candidatus Odyssella acanthamoebae</name>
    <dbReference type="NCBI Taxonomy" id="91604"/>
    <lineage>
        <taxon>Bacteria</taxon>
        <taxon>Pseudomonadati</taxon>
        <taxon>Pseudomonadota</taxon>
        <taxon>Alphaproteobacteria</taxon>
        <taxon>Holosporales</taxon>
        <taxon>Candidatus Paracaedibacteraceae</taxon>
        <taxon>Candidatus Odyssella</taxon>
    </lineage>
</organism>
<keyword evidence="6" id="KW-0479">Metal-binding</keyword>
<dbReference type="eggNOG" id="COG4570">
    <property type="taxonomic scope" value="Bacteria"/>
</dbReference>
<dbReference type="InterPro" id="IPR008822">
    <property type="entry name" value="Endonuclease_RusA-like"/>
</dbReference>
<keyword evidence="19" id="KW-1185">Reference proteome</keyword>
<comment type="function">
    <text evidence="13">Endonuclease that resolves Holliday junction intermediates made during homologous genetic recombination and DNA repair. Exhibits sequence and structure-selective cleavage of four-way DNA junctions, where it introduces symmetrical nicks in two strands of the same polarity at the 5' side of CC dinucleotides. Corrects the defects in genetic recombination and DNA repair associated with inactivation of RuvAB or RuvC.</text>
</comment>
<dbReference type="Pfam" id="PF05866">
    <property type="entry name" value="RusA"/>
    <property type="match status" value="1"/>
</dbReference>
<comment type="catalytic activity">
    <reaction evidence="14">
        <text>Endonucleolytic cleavage at a junction such as a reciprocal single-stranded crossover between two homologous DNA duplexes (Holliday junction).</text>
        <dbReference type="EC" id="3.1.21.10"/>
    </reaction>
</comment>
<evidence type="ECO:0000313" key="19">
    <source>
        <dbReference type="Proteomes" id="UP000028926"/>
    </source>
</evidence>
<dbReference type="GO" id="GO:0006310">
    <property type="term" value="P:DNA recombination"/>
    <property type="evidence" value="ECO:0007669"/>
    <property type="project" value="UniProtKB-KW"/>
</dbReference>
<dbReference type="GO" id="GO:0000287">
    <property type="term" value="F:magnesium ion binding"/>
    <property type="evidence" value="ECO:0007669"/>
    <property type="project" value="InterPro"/>
</dbReference>
<accession>A0A077AUA5</accession>
<dbReference type="AlphaFoldDB" id="A0A077AUA5"/>
<dbReference type="Proteomes" id="UP000028926">
    <property type="component" value="Chromosome"/>
</dbReference>
<proteinExistence type="inferred from homology"/>
<evidence type="ECO:0000256" key="4">
    <source>
        <dbReference type="ARBA" id="ARBA00014885"/>
    </source>
</evidence>
<keyword evidence="7" id="KW-0255">Endonuclease</keyword>
<dbReference type="HOGENOM" id="CLU_139466_0_2_5"/>
<dbReference type="EMBL" id="CP008941">
    <property type="protein sequence ID" value="AIK95926.1"/>
    <property type="molecule type" value="Genomic_DNA"/>
</dbReference>
<evidence type="ECO:0000313" key="18">
    <source>
        <dbReference type="EMBL" id="AIK95926.1"/>
    </source>
</evidence>
<dbReference type="KEGG" id="paca:ID47_03010"/>
<evidence type="ECO:0000256" key="15">
    <source>
        <dbReference type="ARBA" id="ARBA00029488"/>
    </source>
</evidence>
<keyword evidence="11" id="KW-0233">DNA recombination</keyword>
<dbReference type="STRING" id="91604.ID47_03010"/>
<evidence type="ECO:0000256" key="2">
    <source>
        <dbReference type="ARBA" id="ARBA00008865"/>
    </source>
</evidence>
<protein>
    <recommendedName>
        <fullName evidence="4">Crossover junction endodeoxyribonuclease RusA</fullName>
        <ecNumber evidence="15">3.1.21.10</ecNumber>
    </recommendedName>
    <alternativeName>
        <fullName evidence="16">Holliday junction nuclease RusA</fullName>
    </alternativeName>
    <alternativeName>
        <fullName evidence="17">Holliday junction resolvase</fullName>
    </alternativeName>
</protein>
<dbReference type="InterPro" id="IPR036614">
    <property type="entry name" value="RusA-like_sf"/>
</dbReference>